<dbReference type="AlphaFoldDB" id="M4A9Y7"/>
<dbReference type="PANTHER" id="PTHR23037:SF34">
    <property type="entry name" value="THROMBOPOIETIN RECEPTOR ISOFORM X1"/>
    <property type="match status" value="1"/>
</dbReference>
<proteinExistence type="predicted"/>
<dbReference type="InterPro" id="IPR015152">
    <property type="entry name" value="Growth/epo_recpt_lig-bind"/>
</dbReference>
<evidence type="ECO:0000313" key="11">
    <source>
        <dbReference type="Ensembl" id="ENSXMAP00000011281.1"/>
    </source>
</evidence>
<dbReference type="GeneTree" id="ENSGT00940000166530"/>
<keyword evidence="4 8" id="KW-1133">Transmembrane helix</keyword>
<dbReference type="PANTHER" id="PTHR23037">
    <property type="entry name" value="CYTOKINE RECEPTOR"/>
    <property type="match status" value="1"/>
</dbReference>
<comment type="subcellular location">
    <subcellularLocation>
        <location evidence="1">Membrane</location>
        <topology evidence="1">Single-pass membrane protein</topology>
    </subcellularLocation>
</comment>
<feature type="domain" description="Growth hormone/erythropoietin receptor ligand binding" evidence="10">
    <location>
        <begin position="36"/>
        <end position="135"/>
    </location>
</feature>
<evidence type="ECO:0000256" key="1">
    <source>
        <dbReference type="ARBA" id="ARBA00004167"/>
    </source>
</evidence>
<dbReference type="Gene3D" id="2.60.40.10">
    <property type="entry name" value="Immunoglobulins"/>
    <property type="match status" value="4"/>
</dbReference>
<evidence type="ECO:0000256" key="9">
    <source>
        <dbReference type="SAM" id="SignalP"/>
    </source>
</evidence>
<evidence type="ECO:0000256" key="8">
    <source>
        <dbReference type="SAM" id="Phobius"/>
    </source>
</evidence>
<evidence type="ECO:0000256" key="2">
    <source>
        <dbReference type="ARBA" id="ARBA00022692"/>
    </source>
</evidence>
<evidence type="ECO:0000256" key="3">
    <source>
        <dbReference type="ARBA" id="ARBA00022729"/>
    </source>
</evidence>
<protein>
    <submittedName>
        <fullName evidence="11">MPL proto-oncogene, thrombopoietin receptor</fullName>
    </submittedName>
</protein>
<feature type="chain" id="PRO_5004047670" evidence="9">
    <location>
        <begin position="30"/>
        <end position="630"/>
    </location>
</feature>
<keyword evidence="12" id="KW-1185">Reference proteome</keyword>
<keyword evidence="7" id="KW-0325">Glycoprotein</keyword>
<dbReference type="RefSeq" id="XP_014326534.1">
    <property type="nucleotide sequence ID" value="XM_014471048.2"/>
</dbReference>
<dbReference type="OrthoDB" id="8608526at2759"/>
<reference evidence="12" key="2">
    <citation type="journal article" date="2013" name="Nat. Genet.">
        <title>The genome of the platyfish, Xiphophorus maculatus, provides insights into evolutionary adaptation and several complex traits.</title>
        <authorList>
            <person name="Schartl M."/>
            <person name="Walter R.B."/>
            <person name="Shen Y."/>
            <person name="Garcia T."/>
            <person name="Catchen J."/>
            <person name="Amores A."/>
            <person name="Braasch I."/>
            <person name="Chalopin D."/>
            <person name="Volff J.N."/>
            <person name="Lesch K.P."/>
            <person name="Bisazza A."/>
            <person name="Minx P."/>
            <person name="Hillier L."/>
            <person name="Wilson R.K."/>
            <person name="Fuerstenberg S."/>
            <person name="Boore J."/>
            <person name="Searle S."/>
            <person name="Postlethwait J.H."/>
            <person name="Warren W.C."/>
        </authorList>
    </citation>
    <scope>NUCLEOTIDE SEQUENCE [LARGE SCALE GENOMIC DNA]</scope>
    <source>
        <strain evidence="12">JP 163 A</strain>
    </source>
</reference>
<dbReference type="OMA" id="HGPTYQG"/>
<dbReference type="InterPro" id="IPR036116">
    <property type="entry name" value="FN3_sf"/>
</dbReference>
<dbReference type="GeneID" id="102227960"/>
<dbReference type="GO" id="GO:0009897">
    <property type="term" value="C:external side of plasma membrane"/>
    <property type="evidence" value="ECO:0007669"/>
    <property type="project" value="TreeGrafter"/>
</dbReference>
<dbReference type="Proteomes" id="UP000002852">
    <property type="component" value="Unassembled WGS sequence"/>
</dbReference>
<dbReference type="SUPFAM" id="SSF49265">
    <property type="entry name" value="Fibronectin type III"/>
    <property type="match status" value="3"/>
</dbReference>
<dbReference type="STRING" id="8083.ENSXMAP00000011281"/>
<feature type="signal peptide" evidence="9">
    <location>
        <begin position="1"/>
        <end position="29"/>
    </location>
</feature>
<dbReference type="GO" id="GO:0004896">
    <property type="term" value="F:cytokine receptor activity"/>
    <property type="evidence" value="ECO:0007669"/>
    <property type="project" value="TreeGrafter"/>
</dbReference>
<dbReference type="CTD" id="4352"/>
<dbReference type="eggNOG" id="ENOG502RYN1">
    <property type="taxonomic scope" value="Eukaryota"/>
</dbReference>
<reference evidence="12" key="1">
    <citation type="submission" date="2012-01" db="EMBL/GenBank/DDBJ databases">
        <authorList>
            <person name="Walter R."/>
            <person name="Schartl M."/>
            <person name="Warren W."/>
        </authorList>
    </citation>
    <scope>NUCLEOTIDE SEQUENCE [LARGE SCALE GENOMIC DNA]</scope>
    <source>
        <strain evidence="12">JP 163 A</strain>
    </source>
</reference>
<dbReference type="Ensembl" id="ENSXMAT00000011295.2">
    <property type="protein sequence ID" value="ENSXMAP00000011281.1"/>
    <property type="gene ID" value="ENSXMAG00000011264.2"/>
</dbReference>
<reference evidence="11" key="3">
    <citation type="submission" date="2025-08" db="UniProtKB">
        <authorList>
            <consortium name="Ensembl"/>
        </authorList>
    </citation>
    <scope>IDENTIFICATION</scope>
    <source>
        <strain evidence="11">JP 163 A</strain>
    </source>
</reference>
<dbReference type="InParanoid" id="M4A9Y7"/>
<keyword evidence="2 8" id="KW-0812">Transmembrane</keyword>
<keyword evidence="3 9" id="KW-0732">Signal</keyword>
<feature type="transmembrane region" description="Helical" evidence="8">
    <location>
        <begin position="430"/>
        <end position="453"/>
    </location>
</feature>
<dbReference type="HOGENOM" id="CLU_433416_0_0_1"/>
<sequence>MMTQHCIWKIFLFSLWMHFDLMPFLHCNADIELNLSKQDVLLIQDEEDPKCFTRTMTDFTCFFETTDNRTYDFLYNIEGDPSKKCKMSIDGTENGTFLHVCSFPRWDIFTYVGTEVKVVDQTKNIILYKRTLYVEDLCLLDPPAIVSLQPGDTVGKMLISLDTNLKHIWKEKYRICYSSKTLGEKTVEGKDSSVLLSLEPGEEVEFQASVKCENGPDAHPGYWSAWSKPVRAIVPQSTDDISLVCFTSDLQSVTCHWNSTKYGAENDYKLFYNSSQPLNWMECQDDENLSDTCSFHGDKSGAVKVKLSSTAAPLKRLFFSKEIELKKSIKSGPPSHLKGELINDKLCLEWEAPLPSLLNHMVYEVDVQIKAVEDFRITKQRNTSMCVRLSSGGQFSVKVRAKPDGSIYSGHWSDWSDVLLGTTTDNTDMQLVWCFYVSILVITISFITTILLCRRKLKLFFWPPVPNLERVLQGFLTDINQQKWDPPVTSKLYFEETTSSVVEIMSAELPVLNKPTEEFDFLSSDGSFSIEEQADGSSGSETLRDYVTLKKDLSIHCLKENCYVYEQFKDGKDPEEGDKLYTTCCCLKPCSCNNYFNHSYLPMSQSTDSLSKNINVRDDESNLYTNLSLD</sequence>
<accession>M4A9Y7</accession>
<reference evidence="11" key="4">
    <citation type="submission" date="2025-09" db="UniProtKB">
        <authorList>
            <consortium name="Ensembl"/>
        </authorList>
    </citation>
    <scope>IDENTIFICATION</scope>
    <source>
        <strain evidence="11">JP 163 A</strain>
    </source>
</reference>
<name>M4A9Y7_XIPMA</name>
<organism evidence="11 12">
    <name type="scientific">Xiphophorus maculatus</name>
    <name type="common">Southern platyfish</name>
    <name type="synonym">Platypoecilus maculatus</name>
    <dbReference type="NCBI Taxonomy" id="8083"/>
    <lineage>
        <taxon>Eukaryota</taxon>
        <taxon>Metazoa</taxon>
        <taxon>Chordata</taxon>
        <taxon>Craniata</taxon>
        <taxon>Vertebrata</taxon>
        <taxon>Euteleostomi</taxon>
        <taxon>Actinopterygii</taxon>
        <taxon>Neopterygii</taxon>
        <taxon>Teleostei</taxon>
        <taxon>Neoteleostei</taxon>
        <taxon>Acanthomorphata</taxon>
        <taxon>Ovalentaria</taxon>
        <taxon>Atherinomorphae</taxon>
        <taxon>Cyprinodontiformes</taxon>
        <taxon>Poeciliidae</taxon>
        <taxon>Poeciliinae</taxon>
        <taxon>Xiphophorus</taxon>
    </lineage>
</organism>
<keyword evidence="5 8" id="KW-0472">Membrane</keyword>
<keyword evidence="6" id="KW-0675">Receptor</keyword>
<evidence type="ECO:0000256" key="6">
    <source>
        <dbReference type="ARBA" id="ARBA00023170"/>
    </source>
</evidence>
<dbReference type="KEGG" id="xma:102227960"/>
<evidence type="ECO:0000256" key="5">
    <source>
        <dbReference type="ARBA" id="ARBA00023136"/>
    </source>
</evidence>
<evidence type="ECO:0000256" key="4">
    <source>
        <dbReference type="ARBA" id="ARBA00022989"/>
    </source>
</evidence>
<evidence type="ECO:0000259" key="10">
    <source>
        <dbReference type="Pfam" id="PF09067"/>
    </source>
</evidence>
<evidence type="ECO:0000313" key="12">
    <source>
        <dbReference type="Proteomes" id="UP000002852"/>
    </source>
</evidence>
<evidence type="ECO:0000256" key="7">
    <source>
        <dbReference type="ARBA" id="ARBA00023180"/>
    </source>
</evidence>
<dbReference type="InterPro" id="IPR013783">
    <property type="entry name" value="Ig-like_fold"/>
</dbReference>
<dbReference type="Pfam" id="PF09067">
    <property type="entry name" value="EpoR_lig-bind"/>
    <property type="match status" value="1"/>
</dbReference>